<evidence type="ECO:0000259" key="2">
    <source>
        <dbReference type="Pfam" id="PF16653"/>
    </source>
</evidence>
<evidence type="ECO:0000313" key="4">
    <source>
        <dbReference type="EMBL" id="CAB5130402.1"/>
    </source>
</evidence>
<dbReference type="AlphaFoldDB" id="A0A6J6B275"/>
<dbReference type="Gene3D" id="3.30.360.10">
    <property type="entry name" value="Dihydrodipicolinate Reductase, domain 2"/>
    <property type="match status" value="1"/>
</dbReference>
<proteinExistence type="predicted"/>
<evidence type="ECO:0000259" key="1">
    <source>
        <dbReference type="Pfam" id="PF03435"/>
    </source>
</evidence>
<dbReference type="InterPro" id="IPR036291">
    <property type="entry name" value="NAD(P)-bd_dom_sf"/>
</dbReference>
<dbReference type="PANTHER" id="PTHR43796">
    <property type="entry name" value="CARBOXYNORSPERMIDINE SYNTHASE"/>
    <property type="match status" value="1"/>
</dbReference>
<organism evidence="3">
    <name type="scientific">freshwater metagenome</name>
    <dbReference type="NCBI Taxonomy" id="449393"/>
    <lineage>
        <taxon>unclassified sequences</taxon>
        <taxon>metagenomes</taxon>
        <taxon>ecological metagenomes</taxon>
    </lineage>
</organism>
<dbReference type="Pfam" id="PF03435">
    <property type="entry name" value="Sacchrp_dh_NADP"/>
    <property type="match status" value="1"/>
</dbReference>
<dbReference type="Pfam" id="PF16653">
    <property type="entry name" value="Sacchrp_dh_C"/>
    <property type="match status" value="1"/>
</dbReference>
<dbReference type="EMBL" id="CAFBRX010000152">
    <property type="protein sequence ID" value="CAB5130402.1"/>
    <property type="molecule type" value="Genomic_DNA"/>
</dbReference>
<name>A0A6J6B275_9ZZZZ</name>
<feature type="domain" description="Saccharopine dehydrogenase-like C-terminal" evidence="2">
    <location>
        <begin position="145"/>
        <end position="393"/>
    </location>
</feature>
<accession>A0A6J6B275</accession>
<dbReference type="EMBL" id="CAEZSL010000007">
    <property type="protein sequence ID" value="CAB4532836.1"/>
    <property type="molecule type" value="Genomic_DNA"/>
</dbReference>
<sequence>MNILVIGAGGVGTSMAAIAESRNFFRSFTLADVSLEAAQRAIDRLTDQQRFTAVQLDARSESNIVALIKECDADFVVNACDPRLNEPIFNACFTAGVHYIDMAMNLSTPHATDPYNQVGEILGHKQLSAHEDWIDKGLLALVGMGVEPGLSDVFARYAADNLFDTIDEIGVRDGANLAIEGYDFAPTFSIWTTIEECLNPPLIWEKTRGIFTTDCFSESEIFHFPEGIGPIECVNVEHEEVLLIPREIECNRVTFKYGLGNEFINWLKTFVYLGLDSATKIKVGDVHVAPRDVLAALLPNPAELGHLMKGKTCAGTWIKGTHNGLPREVYLYHVVDNEETMTKWGCQAVLWQTAICPIVALELLATGTWTHCGVRGPEAFDASPYLDLLKAYGSPHGMIEMGEGKWPAPVLTGAPGWSRPVR</sequence>
<dbReference type="SUPFAM" id="SSF51735">
    <property type="entry name" value="NAD(P)-binding Rossmann-fold domains"/>
    <property type="match status" value="1"/>
</dbReference>
<dbReference type="InterPro" id="IPR005097">
    <property type="entry name" value="Sacchrp_dh_NADP-bd"/>
</dbReference>
<reference evidence="3" key="1">
    <citation type="submission" date="2020-05" db="EMBL/GenBank/DDBJ databases">
        <authorList>
            <person name="Chiriac C."/>
            <person name="Salcher M."/>
            <person name="Ghai R."/>
            <person name="Kavagutti S V."/>
        </authorList>
    </citation>
    <scope>NUCLEOTIDE SEQUENCE</scope>
</reference>
<dbReference type="Gene3D" id="3.40.50.720">
    <property type="entry name" value="NAD(P)-binding Rossmann-like Domain"/>
    <property type="match status" value="1"/>
</dbReference>
<evidence type="ECO:0000313" key="3">
    <source>
        <dbReference type="EMBL" id="CAB4532836.1"/>
    </source>
</evidence>
<feature type="domain" description="Saccharopine dehydrogenase NADP binding" evidence="1">
    <location>
        <begin position="3"/>
        <end position="141"/>
    </location>
</feature>
<protein>
    <submittedName>
        <fullName evidence="3">Unannotated protein</fullName>
    </submittedName>
</protein>
<dbReference type="PANTHER" id="PTHR43796:SF2">
    <property type="entry name" value="CARBOXYNORSPERMIDINE SYNTHASE"/>
    <property type="match status" value="1"/>
</dbReference>
<dbReference type="InterPro" id="IPR032095">
    <property type="entry name" value="Sacchrp_dh-like_C"/>
</dbReference>
<gene>
    <name evidence="3" type="ORF">UFOPK1421_00111</name>
    <name evidence="4" type="ORF">UFOPK4422_01296</name>
</gene>